<name>A0A6J7WH97_9CAUD</name>
<organism evidence="1">
    <name type="scientific">uncultured Caudovirales phage</name>
    <dbReference type="NCBI Taxonomy" id="2100421"/>
    <lineage>
        <taxon>Viruses</taxon>
        <taxon>Duplodnaviria</taxon>
        <taxon>Heunggongvirae</taxon>
        <taxon>Uroviricota</taxon>
        <taxon>Caudoviricetes</taxon>
        <taxon>Peduoviridae</taxon>
        <taxon>Maltschvirus</taxon>
        <taxon>Maltschvirus maltsch</taxon>
    </lineage>
</organism>
<dbReference type="EMBL" id="LR798243">
    <property type="protein sequence ID" value="CAB5214729.1"/>
    <property type="molecule type" value="Genomic_DNA"/>
</dbReference>
<evidence type="ECO:0000313" key="1">
    <source>
        <dbReference type="EMBL" id="CAB5214729.1"/>
    </source>
</evidence>
<protein>
    <submittedName>
        <fullName evidence="1">Uncharacterized protein</fullName>
    </submittedName>
</protein>
<gene>
    <name evidence="1" type="ORF">UFOVP190_240</name>
</gene>
<reference evidence="1" key="1">
    <citation type="submission" date="2020-05" db="EMBL/GenBank/DDBJ databases">
        <authorList>
            <person name="Chiriac C."/>
            <person name="Salcher M."/>
            <person name="Ghai R."/>
            <person name="Kavagutti S V."/>
        </authorList>
    </citation>
    <scope>NUCLEOTIDE SEQUENCE</scope>
</reference>
<accession>A0A6J7WH97</accession>
<sequence>MPAKGIAPVAHQACVGDVEGGWPKSLAPGPRGDWDCWAAQIQPGFKNNETVRTKLGPVVTSFTPVKPHGNSASGQPGLPRRTVTLNTTSWGQPGGVRNGLGSTGCDTGVTVTMNGPGCLTVLVGPLRLPLAVAGEVGARSFLSCGHTLIAGDPTVLVGLS</sequence>
<proteinExistence type="predicted"/>